<dbReference type="Pfam" id="PF00106">
    <property type="entry name" value="adh_short"/>
    <property type="match status" value="1"/>
</dbReference>
<dbReference type="SUPFAM" id="SSF51735">
    <property type="entry name" value="NAD(P)-binding Rossmann-fold domains"/>
    <property type="match status" value="1"/>
</dbReference>
<dbReference type="EMBL" id="CP046056">
    <property type="protein sequence ID" value="QQD25074.1"/>
    <property type="molecule type" value="Genomic_DNA"/>
</dbReference>
<keyword evidence="2" id="KW-0560">Oxidoreductase</keyword>
<organism evidence="4 5">
    <name type="scientific">Venatoribacter cucullus</name>
    <dbReference type="NCBI Taxonomy" id="2661630"/>
    <lineage>
        <taxon>Bacteria</taxon>
        <taxon>Pseudomonadati</taxon>
        <taxon>Pseudomonadota</taxon>
        <taxon>Gammaproteobacteria</taxon>
        <taxon>Oceanospirillales</taxon>
        <taxon>Oceanospirillaceae</taxon>
        <taxon>Venatoribacter</taxon>
    </lineage>
</organism>
<dbReference type="PRINTS" id="PR00081">
    <property type="entry name" value="GDHRDH"/>
</dbReference>
<dbReference type="GO" id="GO:0016616">
    <property type="term" value="F:oxidoreductase activity, acting on the CH-OH group of donors, NAD or NADP as acceptor"/>
    <property type="evidence" value="ECO:0007669"/>
    <property type="project" value="TreeGrafter"/>
</dbReference>
<name>A0A9X7UY59_9GAMM</name>
<dbReference type="RefSeq" id="WP_228345136.1">
    <property type="nucleotide sequence ID" value="NZ_CP046056.1"/>
</dbReference>
<dbReference type="KEGG" id="vcw:GJQ55_11595"/>
<dbReference type="PANTHER" id="PTHR24322:SF736">
    <property type="entry name" value="RETINOL DEHYDROGENASE 10"/>
    <property type="match status" value="1"/>
</dbReference>
<evidence type="ECO:0000256" key="3">
    <source>
        <dbReference type="RuleBase" id="RU000363"/>
    </source>
</evidence>
<dbReference type="AlphaFoldDB" id="A0A9X7UY59"/>
<gene>
    <name evidence="4" type="ORF">GJQ55_11595</name>
</gene>
<evidence type="ECO:0000256" key="1">
    <source>
        <dbReference type="ARBA" id="ARBA00006484"/>
    </source>
</evidence>
<accession>A0A9X7UY59</accession>
<keyword evidence="5" id="KW-1185">Reference proteome</keyword>
<proteinExistence type="inferred from homology"/>
<dbReference type="InterPro" id="IPR002347">
    <property type="entry name" value="SDR_fam"/>
</dbReference>
<evidence type="ECO:0000313" key="4">
    <source>
        <dbReference type="EMBL" id="QQD25074.1"/>
    </source>
</evidence>
<dbReference type="Gene3D" id="3.40.50.720">
    <property type="entry name" value="NAD(P)-binding Rossmann-like Domain"/>
    <property type="match status" value="1"/>
</dbReference>
<dbReference type="InterPro" id="IPR020904">
    <property type="entry name" value="Sc_DH/Rdtase_CS"/>
</dbReference>
<protein>
    <submittedName>
        <fullName evidence="4">SDR family NAD(P)-dependent oxidoreductase</fullName>
    </submittedName>
</protein>
<dbReference type="Proteomes" id="UP000596074">
    <property type="component" value="Chromosome"/>
</dbReference>
<reference evidence="4 5" key="1">
    <citation type="submission" date="2019-11" db="EMBL/GenBank/DDBJ databases">
        <title>Venatorbacter sp. nov. a predator of Campylobacter and other Gram-negative bacteria.</title>
        <authorList>
            <person name="Saeedi A."/>
            <person name="Cummings N.J."/>
            <person name="Connerton I.F."/>
            <person name="Connerton P.L."/>
        </authorList>
    </citation>
    <scope>NUCLEOTIDE SEQUENCE [LARGE SCALE GENOMIC DNA]</scope>
    <source>
        <strain evidence="4">XL5</strain>
    </source>
</reference>
<dbReference type="InterPro" id="IPR036291">
    <property type="entry name" value="NAD(P)-bd_dom_sf"/>
</dbReference>
<evidence type="ECO:0000256" key="2">
    <source>
        <dbReference type="ARBA" id="ARBA00023002"/>
    </source>
</evidence>
<dbReference type="PROSITE" id="PS00061">
    <property type="entry name" value="ADH_SHORT"/>
    <property type="match status" value="1"/>
</dbReference>
<evidence type="ECO:0000313" key="5">
    <source>
        <dbReference type="Proteomes" id="UP000596074"/>
    </source>
</evidence>
<dbReference type="PRINTS" id="PR00080">
    <property type="entry name" value="SDRFAMILY"/>
</dbReference>
<dbReference type="PANTHER" id="PTHR24322">
    <property type="entry name" value="PKSB"/>
    <property type="match status" value="1"/>
</dbReference>
<comment type="similarity">
    <text evidence="1 3">Belongs to the short-chain dehydrogenases/reductases (SDR) family.</text>
</comment>
<sequence>MKSFSNKVAAVTGAGSGIGRALALNLAQQGCHLAIADVNAKGLEETRDLLAQYPVKVTTEILDVSDRAGVYAWADKIVADHGQVNLIFNNAGVALSGTVESLSLEDYQWIMDINFNGVLYGAKAFLPHLQRSGDGHIINISSIFGLASQPLMSGYNASKFAVRGLTESLRQDLEISGSCVSATCVHPGGIKTNIARTARTDASVTAITGNSQSEAAAEFEKLFITTPDKAAKVILTGVRKNSRRVLIGPDAKFFDLLVRMLPSTYQWIFTKAVQLQAKKGQRRAKNA</sequence>